<dbReference type="AlphaFoldDB" id="A0A2M7G1Y0"/>
<sequence>MGNFQVTGQNLQVTVETKITARAVEPPLPPAPAPEPSPLDQGDAVAFQKHTDSPLGIAKKIAGGTLLGGGISAVANSVLRSISADRLTAPSASGTGLGLAMGAGIGLYKLDTGDEQINQVKNIAAGALIGGSAMGLANSIVNSMGAEALMAPSSFGVGLGVALGSGIGLIHLETGNENLNAVKNTIGGALIGGSVFGIAGSAVASMAADRLTASSPIALGIGVAIGAGIGLLNSDH</sequence>
<keyword evidence="1" id="KW-0812">Transmembrane</keyword>
<keyword evidence="1" id="KW-1133">Transmembrane helix</keyword>
<accession>A0A2M7G1Y0</accession>
<feature type="transmembrane region" description="Helical" evidence="1">
    <location>
        <begin position="153"/>
        <end position="172"/>
    </location>
</feature>
<feature type="transmembrane region" description="Helical" evidence="1">
    <location>
        <begin position="122"/>
        <end position="141"/>
    </location>
</feature>
<feature type="transmembrane region" description="Helical" evidence="1">
    <location>
        <begin position="91"/>
        <end position="110"/>
    </location>
</feature>
<reference evidence="2 3" key="1">
    <citation type="submission" date="2017-09" db="EMBL/GenBank/DDBJ databases">
        <title>Depth-based differentiation of microbial function through sediment-hosted aquifers and enrichment of novel symbionts in the deep terrestrial subsurface.</title>
        <authorList>
            <person name="Probst A.J."/>
            <person name="Ladd B."/>
            <person name="Jarett J.K."/>
            <person name="Geller-Mcgrath D.E."/>
            <person name="Sieber C.M."/>
            <person name="Emerson J.B."/>
            <person name="Anantharaman K."/>
            <person name="Thomas B.C."/>
            <person name="Malmstrom R."/>
            <person name="Stieglmeier M."/>
            <person name="Klingl A."/>
            <person name="Woyke T."/>
            <person name="Ryan C.M."/>
            <person name="Banfield J.F."/>
        </authorList>
    </citation>
    <scope>NUCLEOTIDE SEQUENCE [LARGE SCALE GENOMIC DNA]</scope>
    <source>
        <strain evidence="2">CG17_big_fil_post_rev_8_21_14_2_50_48_46</strain>
    </source>
</reference>
<keyword evidence="1" id="KW-0472">Membrane</keyword>
<dbReference type="Proteomes" id="UP000231019">
    <property type="component" value="Unassembled WGS sequence"/>
</dbReference>
<comment type="caution">
    <text evidence="2">The sequence shown here is derived from an EMBL/GenBank/DDBJ whole genome shotgun (WGS) entry which is preliminary data.</text>
</comment>
<gene>
    <name evidence="2" type="ORF">COW36_15905</name>
</gene>
<evidence type="ECO:0000313" key="3">
    <source>
        <dbReference type="Proteomes" id="UP000231019"/>
    </source>
</evidence>
<protein>
    <submittedName>
        <fullName evidence="2">Uncharacterized protein</fullName>
    </submittedName>
</protein>
<evidence type="ECO:0000313" key="2">
    <source>
        <dbReference type="EMBL" id="PIW15752.1"/>
    </source>
</evidence>
<organism evidence="2 3">
    <name type="scientific">bacterium (Candidatus Blackallbacteria) CG17_big_fil_post_rev_8_21_14_2_50_48_46</name>
    <dbReference type="NCBI Taxonomy" id="2014261"/>
    <lineage>
        <taxon>Bacteria</taxon>
        <taxon>Candidatus Blackallbacteria</taxon>
    </lineage>
</organism>
<name>A0A2M7G1Y0_9BACT</name>
<feature type="transmembrane region" description="Helical" evidence="1">
    <location>
        <begin position="213"/>
        <end position="232"/>
    </location>
</feature>
<evidence type="ECO:0000256" key="1">
    <source>
        <dbReference type="SAM" id="Phobius"/>
    </source>
</evidence>
<proteinExistence type="predicted"/>
<dbReference type="EMBL" id="PFFQ01000045">
    <property type="protein sequence ID" value="PIW15752.1"/>
    <property type="molecule type" value="Genomic_DNA"/>
</dbReference>
<feature type="transmembrane region" description="Helical" evidence="1">
    <location>
        <begin position="184"/>
        <end position="207"/>
    </location>
</feature>